<keyword evidence="7" id="KW-0503">Monooxygenase</keyword>
<dbReference type="PANTHER" id="PTHR46300">
    <property type="entry name" value="P450, PUTATIVE (EUROFUNG)-RELATED-RELATED"/>
    <property type="match status" value="1"/>
</dbReference>
<dbReference type="OrthoDB" id="1055148at2759"/>
<sequence length="64" mass="7351">NLSLRPRGDPIIGHLRKLPPPNQLSEVFHEWAKEYGDVMCLEVLGRKMIILDTLEAANDLLEKR</sequence>
<comment type="similarity">
    <text evidence="2">Belongs to the cytochrome P450 family.</text>
</comment>
<evidence type="ECO:0000256" key="4">
    <source>
        <dbReference type="ARBA" id="ARBA00022723"/>
    </source>
</evidence>
<evidence type="ECO:0000256" key="3">
    <source>
        <dbReference type="ARBA" id="ARBA00022617"/>
    </source>
</evidence>
<evidence type="ECO:0000256" key="2">
    <source>
        <dbReference type="ARBA" id="ARBA00010617"/>
    </source>
</evidence>
<accession>A0A6A4HN55</accession>
<evidence type="ECO:0000313" key="9">
    <source>
        <dbReference type="Proteomes" id="UP000799118"/>
    </source>
</evidence>
<keyword evidence="5" id="KW-0560">Oxidoreductase</keyword>
<keyword evidence="4" id="KW-0479">Metal-binding</keyword>
<dbReference type="GO" id="GO:0016705">
    <property type="term" value="F:oxidoreductase activity, acting on paired donors, with incorporation or reduction of molecular oxygen"/>
    <property type="evidence" value="ECO:0007669"/>
    <property type="project" value="InterPro"/>
</dbReference>
<feature type="non-terminal residue" evidence="8">
    <location>
        <position position="1"/>
    </location>
</feature>
<evidence type="ECO:0000256" key="6">
    <source>
        <dbReference type="ARBA" id="ARBA00023004"/>
    </source>
</evidence>
<keyword evidence="9" id="KW-1185">Reference proteome</keyword>
<reference evidence="8" key="1">
    <citation type="journal article" date="2019" name="Environ. Microbiol.">
        <title>Fungal ecological strategies reflected in gene transcription - a case study of two litter decomposers.</title>
        <authorList>
            <person name="Barbi F."/>
            <person name="Kohler A."/>
            <person name="Barry K."/>
            <person name="Baskaran P."/>
            <person name="Daum C."/>
            <person name="Fauchery L."/>
            <person name="Ihrmark K."/>
            <person name="Kuo A."/>
            <person name="LaButti K."/>
            <person name="Lipzen A."/>
            <person name="Morin E."/>
            <person name="Grigoriev I.V."/>
            <person name="Henrissat B."/>
            <person name="Lindahl B."/>
            <person name="Martin F."/>
        </authorList>
    </citation>
    <scope>NUCLEOTIDE SEQUENCE</scope>
    <source>
        <strain evidence="8">JB14</strain>
    </source>
</reference>
<dbReference type="GO" id="GO:0020037">
    <property type="term" value="F:heme binding"/>
    <property type="evidence" value="ECO:0007669"/>
    <property type="project" value="InterPro"/>
</dbReference>
<evidence type="ECO:0008006" key="10">
    <source>
        <dbReference type="Google" id="ProtNLM"/>
    </source>
</evidence>
<dbReference type="SUPFAM" id="SSF48264">
    <property type="entry name" value="Cytochrome P450"/>
    <property type="match status" value="1"/>
</dbReference>
<evidence type="ECO:0000256" key="7">
    <source>
        <dbReference type="ARBA" id="ARBA00023033"/>
    </source>
</evidence>
<dbReference type="AlphaFoldDB" id="A0A6A4HN55"/>
<protein>
    <recommendedName>
        <fullName evidence="10">Cytochrome P450</fullName>
    </recommendedName>
</protein>
<evidence type="ECO:0000313" key="8">
    <source>
        <dbReference type="EMBL" id="KAE9399443.1"/>
    </source>
</evidence>
<gene>
    <name evidence="8" type="ORF">BT96DRAFT_791405</name>
</gene>
<dbReference type="InterPro" id="IPR050364">
    <property type="entry name" value="Cytochrome_P450_fung"/>
</dbReference>
<dbReference type="GO" id="GO:0004497">
    <property type="term" value="F:monooxygenase activity"/>
    <property type="evidence" value="ECO:0007669"/>
    <property type="project" value="UniProtKB-KW"/>
</dbReference>
<proteinExistence type="inferred from homology"/>
<dbReference type="EMBL" id="ML769469">
    <property type="protein sequence ID" value="KAE9399443.1"/>
    <property type="molecule type" value="Genomic_DNA"/>
</dbReference>
<evidence type="ECO:0000256" key="1">
    <source>
        <dbReference type="ARBA" id="ARBA00001971"/>
    </source>
</evidence>
<keyword evidence="6" id="KW-0408">Iron</keyword>
<feature type="non-terminal residue" evidence="8">
    <location>
        <position position="64"/>
    </location>
</feature>
<dbReference type="GO" id="GO:0005506">
    <property type="term" value="F:iron ion binding"/>
    <property type="evidence" value="ECO:0007669"/>
    <property type="project" value="InterPro"/>
</dbReference>
<dbReference type="InterPro" id="IPR036396">
    <property type="entry name" value="Cyt_P450_sf"/>
</dbReference>
<evidence type="ECO:0000256" key="5">
    <source>
        <dbReference type="ARBA" id="ARBA00023002"/>
    </source>
</evidence>
<dbReference type="Proteomes" id="UP000799118">
    <property type="component" value="Unassembled WGS sequence"/>
</dbReference>
<organism evidence="8 9">
    <name type="scientific">Gymnopus androsaceus JB14</name>
    <dbReference type="NCBI Taxonomy" id="1447944"/>
    <lineage>
        <taxon>Eukaryota</taxon>
        <taxon>Fungi</taxon>
        <taxon>Dikarya</taxon>
        <taxon>Basidiomycota</taxon>
        <taxon>Agaricomycotina</taxon>
        <taxon>Agaricomycetes</taxon>
        <taxon>Agaricomycetidae</taxon>
        <taxon>Agaricales</taxon>
        <taxon>Marasmiineae</taxon>
        <taxon>Omphalotaceae</taxon>
        <taxon>Gymnopus</taxon>
    </lineage>
</organism>
<comment type="cofactor">
    <cofactor evidence="1">
        <name>heme</name>
        <dbReference type="ChEBI" id="CHEBI:30413"/>
    </cofactor>
</comment>
<dbReference type="PANTHER" id="PTHR46300:SF5">
    <property type="entry name" value="CYTOCHROME P450"/>
    <property type="match status" value="1"/>
</dbReference>
<name>A0A6A4HN55_9AGAR</name>
<keyword evidence="3" id="KW-0349">Heme</keyword>
<dbReference type="Gene3D" id="1.10.630.10">
    <property type="entry name" value="Cytochrome P450"/>
    <property type="match status" value="1"/>
</dbReference>